<feature type="transmembrane region" description="Helical" evidence="6">
    <location>
        <begin position="47"/>
        <end position="68"/>
    </location>
</feature>
<feature type="transmembrane region" description="Helical" evidence="6">
    <location>
        <begin position="20"/>
        <end position="41"/>
    </location>
</feature>
<dbReference type="Proteomes" id="UP000183649">
    <property type="component" value="Unassembled WGS sequence"/>
</dbReference>
<reference evidence="8" key="1">
    <citation type="submission" date="2015-08" db="EMBL/GenBank/DDBJ databases">
        <authorList>
            <person name="Varghese N."/>
        </authorList>
    </citation>
    <scope>NUCLEOTIDE SEQUENCE [LARGE SCALE GENOMIC DNA]</scope>
    <source>
        <strain evidence="8">DSM 18181</strain>
    </source>
</reference>
<keyword evidence="2" id="KW-1003">Cell membrane</keyword>
<evidence type="ECO:0000256" key="2">
    <source>
        <dbReference type="ARBA" id="ARBA00022475"/>
    </source>
</evidence>
<feature type="transmembrane region" description="Helical" evidence="6">
    <location>
        <begin position="398"/>
        <end position="418"/>
    </location>
</feature>
<dbReference type="PIRSF" id="PIRSF006060">
    <property type="entry name" value="AA_transporter"/>
    <property type="match status" value="1"/>
</dbReference>
<dbReference type="Gene3D" id="1.20.1740.10">
    <property type="entry name" value="Amino acid/polyamine transporter I"/>
    <property type="match status" value="1"/>
</dbReference>
<dbReference type="InterPro" id="IPR002293">
    <property type="entry name" value="AA/rel_permease1"/>
</dbReference>
<dbReference type="OrthoDB" id="9804700at2"/>
<feature type="transmembrane region" description="Helical" evidence="6">
    <location>
        <begin position="362"/>
        <end position="386"/>
    </location>
</feature>
<protein>
    <submittedName>
        <fullName evidence="7">Amino acid transporter</fullName>
    </submittedName>
</protein>
<accession>A0A0K6IB09</accession>
<feature type="transmembrane region" description="Helical" evidence="6">
    <location>
        <begin position="199"/>
        <end position="216"/>
    </location>
</feature>
<dbReference type="EMBL" id="CYHF01000013">
    <property type="protein sequence ID" value="CUB00320.1"/>
    <property type="molecule type" value="Genomic_DNA"/>
</dbReference>
<dbReference type="PANTHER" id="PTHR42770:SF16">
    <property type="entry name" value="AMINO ACID PERMEASE"/>
    <property type="match status" value="1"/>
</dbReference>
<dbReference type="InterPro" id="IPR050367">
    <property type="entry name" value="APC_superfamily"/>
</dbReference>
<keyword evidence="5 6" id="KW-0472">Membrane</keyword>
<feature type="transmembrane region" description="Helical" evidence="6">
    <location>
        <begin position="279"/>
        <end position="303"/>
    </location>
</feature>
<keyword evidence="4 6" id="KW-1133">Transmembrane helix</keyword>
<evidence type="ECO:0000256" key="6">
    <source>
        <dbReference type="SAM" id="Phobius"/>
    </source>
</evidence>
<keyword evidence="3 6" id="KW-0812">Transmembrane</keyword>
<dbReference type="AlphaFoldDB" id="A0A0K6IB09"/>
<feature type="transmembrane region" description="Helical" evidence="6">
    <location>
        <begin position="336"/>
        <end position="356"/>
    </location>
</feature>
<name>A0A0K6IB09_9BURK</name>
<evidence type="ECO:0000256" key="5">
    <source>
        <dbReference type="ARBA" id="ARBA00023136"/>
    </source>
</evidence>
<evidence type="ECO:0000256" key="4">
    <source>
        <dbReference type="ARBA" id="ARBA00022989"/>
    </source>
</evidence>
<evidence type="ECO:0000313" key="7">
    <source>
        <dbReference type="EMBL" id="CUB00320.1"/>
    </source>
</evidence>
<comment type="subcellular location">
    <subcellularLocation>
        <location evidence="1">Cell membrane</location>
        <topology evidence="1">Multi-pass membrane protein</topology>
    </subcellularLocation>
</comment>
<feature type="transmembrane region" description="Helical" evidence="6">
    <location>
        <begin position="430"/>
        <end position="449"/>
    </location>
</feature>
<dbReference type="GO" id="GO:0022857">
    <property type="term" value="F:transmembrane transporter activity"/>
    <property type="evidence" value="ECO:0007669"/>
    <property type="project" value="InterPro"/>
</dbReference>
<organism evidence="7 8">
    <name type="scientific">Thiomonas bhubaneswarensis</name>
    <dbReference type="NCBI Taxonomy" id="339866"/>
    <lineage>
        <taxon>Bacteria</taxon>
        <taxon>Pseudomonadati</taxon>
        <taxon>Pseudomonadota</taxon>
        <taxon>Betaproteobacteria</taxon>
        <taxon>Burkholderiales</taxon>
        <taxon>Thiomonas</taxon>
    </lineage>
</organism>
<evidence type="ECO:0000313" key="8">
    <source>
        <dbReference type="Proteomes" id="UP000183649"/>
    </source>
</evidence>
<evidence type="ECO:0000256" key="1">
    <source>
        <dbReference type="ARBA" id="ARBA00004651"/>
    </source>
</evidence>
<feature type="transmembrane region" description="Helical" evidence="6">
    <location>
        <begin position="237"/>
        <end position="259"/>
    </location>
</feature>
<sequence length="467" mass="50301">MHTPQQGARLQRNALGLPQIVASTLANIAPAMSFYFGFGTIVQGAGVAAPLTIIAAMVVVLFLTNTLAEFSKFRPSTGSFVTFIGMGFGPVAGAAASIFVVFGYVIGASAVVVISGGWAHDTLHAFLGLNIPWQILSIISALIVGILVSRGIGLSTRWAAVFFYFELVLLLIGAIIMLVENRQWINLSPFSWSQLAGGFKGLSLGFPLAIYLFIGWENSAMLAEETKDPRANVPRALRSSTLVIGALYVFLAYATEIGFHHDVKAISASAIPFVDALKASAAALLIVAYLAGMSSIFSSLIGLTNSQARILFNSGREGLLPKFFGRVHAKHQTPHMAMWTFIAIAVLIVVGFGRNVHPVDLFGYAATLGTIPIILTYLITNLALPIYMRKHHRAEFRFGRHFLLPALGTALMLMPLWGLVEPGQPKPFNLFPYVAIVVLVVSLIYGLILTRKNPQLALSIGSFVADE</sequence>
<gene>
    <name evidence="7" type="ORF">Ga0061069_11324</name>
</gene>
<dbReference type="PANTHER" id="PTHR42770">
    <property type="entry name" value="AMINO ACID TRANSPORTER-RELATED"/>
    <property type="match status" value="1"/>
</dbReference>
<dbReference type="STRING" id="339866.GCA_001418255_02859"/>
<evidence type="ECO:0000256" key="3">
    <source>
        <dbReference type="ARBA" id="ARBA00022692"/>
    </source>
</evidence>
<dbReference type="RefSeq" id="WP_055451680.1">
    <property type="nucleotide sequence ID" value="NZ_CYHF01000013.1"/>
</dbReference>
<dbReference type="GO" id="GO:0005886">
    <property type="term" value="C:plasma membrane"/>
    <property type="evidence" value="ECO:0007669"/>
    <property type="project" value="UniProtKB-SubCell"/>
</dbReference>
<feature type="transmembrane region" description="Helical" evidence="6">
    <location>
        <begin position="160"/>
        <end position="179"/>
    </location>
</feature>
<dbReference type="Pfam" id="PF13520">
    <property type="entry name" value="AA_permease_2"/>
    <property type="match status" value="1"/>
</dbReference>
<feature type="transmembrane region" description="Helical" evidence="6">
    <location>
        <begin position="80"/>
        <end position="106"/>
    </location>
</feature>
<feature type="transmembrane region" description="Helical" evidence="6">
    <location>
        <begin position="126"/>
        <end position="148"/>
    </location>
</feature>
<proteinExistence type="predicted"/>
<keyword evidence="8" id="KW-1185">Reference proteome</keyword>